<dbReference type="AlphaFoldDB" id="A0A2M7D7Z5"/>
<protein>
    <submittedName>
        <fullName evidence="1">Uncharacterized protein</fullName>
    </submittedName>
</protein>
<comment type="caution">
    <text evidence="1">The sequence shown here is derived from an EMBL/GenBank/DDBJ whole genome shotgun (WGS) entry which is preliminary data.</text>
</comment>
<sequence>MKKLEYRVGKDELENPACVKTIYKKNVGGEARAKQIVEQLTSYLNKLGIRFAMEERDSVIDIFVEANSLED</sequence>
<proteinExistence type="predicted"/>
<organism evidence="1 2">
    <name type="scientific">Candidatus Nealsonbacteria bacterium CG02_land_8_20_14_3_00_40_11</name>
    <dbReference type="NCBI Taxonomy" id="1974700"/>
    <lineage>
        <taxon>Bacteria</taxon>
        <taxon>Candidatus Nealsoniibacteriota</taxon>
    </lineage>
</organism>
<reference evidence="2" key="1">
    <citation type="submission" date="2017-09" db="EMBL/GenBank/DDBJ databases">
        <title>Depth-based differentiation of microbial function through sediment-hosted aquifers and enrichment of novel symbionts in the deep terrestrial subsurface.</title>
        <authorList>
            <person name="Probst A.J."/>
            <person name="Ladd B."/>
            <person name="Jarett J.K."/>
            <person name="Geller-Mcgrath D.E."/>
            <person name="Sieber C.M.K."/>
            <person name="Emerson J.B."/>
            <person name="Anantharaman K."/>
            <person name="Thomas B.C."/>
            <person name="Malmstrom R."/>
            <person name="Stieglmeier M."/>
            <person name="Klingl A."/>
            <person name="Woyke T."/>
            <person name="Ryan C.M."/>
            <person name="Banfield J.F."/>
        </authorList>
    </citation>
    <scope>NUCLEOTIDE SEQUENCE [LARGE SCALE GENOMIC DNA]</scope>
</reference>
<gene>
    <name evidence="1" type="ORF">COS26_01585</name>
</gene>
<name>A0A2M7D7Z5_9BACT</name>
<evidence type="ECO:0000313" key="1">
    <source>
        <dbReference type="EMBL" id="PIV42806.1"/>
    </source>
</evidence>
<dbReference type="Proteomes" id="UP000230304">
    <property type="component" value="Unassembled WGS sequence"/>
</dbReference>
<evidence type="ECO:0000313" key="2">
    <source>
        <dbReference type="Proteomes" id="UP000230304"/>
    </source>
</evidence>
<dbReference type="EMBL" id="PEUA01000035">
    <property type="protein sequence ID" value="PIV42806.1"/>
    <property type="molecule type" value="Genomic_DNA"/>
</dbReference>
<accession>A0A2M7D7Z5</accession>